<accession>A0A0K1NN03</accession>
<organism evidence="1 3">
    <name type="scientific">Prevotella fusca JCM 17724</name>
    <dbReference type="NCBI Taxonomy" id="1236517"/>
    <lineage>
        <taxon>Bacteria</taxon>
        <taxon>Pseudomonadati</taxon>
        <taxon>Bacteroidota</taxon>
        <taxon>Bacteroidia</taxon>
        <taxon>Bacteroidales</taxon>
        <taxon>Prevotellaceae</taxon>
        <taxon>Prevotella</taxon>
    </lineage>
</organism>
<dbReference type="RefSeq" id="WP_025078586.1">
    <property type="nucleotide sequence ID" value="NZ_BAKO01000019.1"/>
</dbReference>
<dbReference type="AlphaFoldDB" id="A0A0K1NN03"/>
<dbReference type="OrthoDB" id="495829at2"/>
<reference evidence="2 4" key="2">
    <citation type="submission" date="2021-03" db="EMBL/GenBank/DDBJ databases">
        <title>Human Oral Microbial Genomes.</title>
        <authorList>
            <person name="Johnston C.D."/>
            <person name="Chen T."/>
            <person name="Dewhirst F.E."/>
        </authorList>
    </citation>
    <scope>NUCLEOTIDE SEQUENCE [LARGE SCALE GENOMIC DNA]</scope>
    <source>
        <strain evidence="2 4">W1435</strain>
    </source>
</reference>
<evidence type="ECO:0000313" key="1">
    <source>
        <dbReference type="EMBL" id="AKU70467.1"/>
    </source>
</evidence>
<evidence type="ECO:0000313" key="2">
    <source>
        <dbReference type="EMBL" id="QUB86096.1"/>
    </source>
</evidence>
<evidence type="ECO:0000313" key="4">
    <source>
        <dbReference type="Proteomes" id="UP000682005"/>
    </source>
</evidence>
<dbReference type="Proteomes" id="UP000682005">
    <property type="component" value="Chromosome 2"/>
</dbReference>
<protein>
    <submittedName>
        <fullName evidence="1">Uncharacterized protein</fullName>
    </submittedName>
</protein>
<dbReference type="EMBL" id="CP012075">
    <property type="protein sequence ID" value="AKU70467.1"/>
    <property type="molecule type" value="Genomic_DNA"/>
</dbReference>
<sequence>MHTSGSSAKAIQKASAHLTDEPIKFPTCLLLNHKSPTFFLLTSHLYVYDDMQLGYSDWVDQEPEFSSKCFHVDNPGSICVALLPLDGRVITAKGIIEGGVCDCLLLTEKEMCFMEFKTNATSTETLRILDNAAKASEQLWHTYNVIIRPRCIDALKSSKELELLYVNFHVVFDRDLEVTGANSSLMDLQDQFLKDKKHSLFFDYGKTFE</sequence>
<reference evidence="1 3" key="1">
    <citation type="submission" date="2015-07" db="EMBL/GenBank/DDBJ databases">
        <authorList>
            <person name="Noorani M."/>
        </authorList>
    </citation>
    <scope>NUCLEOTIDE SEQUENCE [LARGE SCALE GENOMIC DNA]</scope>
    <source>
        <strain evidence="1 3">W1435</strain>
    </source>
</reference>
<dbReference type="KEGG" id="pfus:ADJ77_11960"/>
<name>A0A0K1NN03_9BACT</name>
<evidence type="ECO:0000313" key="3">
    <source>
        <dbReference type="Proteomes" id="UP000060345"/>
    </source>
</evidence>
<gene>
    <name evidence="1" type="ORF">ADJ77_11960</name>
    <name evidence="2" type="ORF">J5A51_02190</name>
</gene>
<proteinExistence type="predicted"/>
<dbReference type="Proteomes" id="UP000060345">
    <property type="component" value="Chromosome 2"/>
</dbReference>
<keyword evidence="4" id="KW-1185">Reference proteome</keyword>
<dbReference type="EMBL" id="CP072369">
    <property type="protein sequence ID" value="QUB86096.1"/>
    <property type="molecule type" value="Genomic_DNA"/>
</dbReference>